<comment type="caution">
    <text evidence="3">The sequence shown here is derived from an EMBL/GenBank/DDBJ whole genome shotgun (WGS) entry which is preliminary data.</text>
</comment>
<keyword evidence="4" id="KW-1185">Reference proteome</keyword>
<evidence type="ECO:0000259" key="2">
    <source>
        <dbReference type="Pfam" id="PF13462"/>
    </source>
</evidence>
<feature type="signal peptide" evidence="1">
    <location>
        <begin position="1"/>
        <end position="21"/>
    </location>
</feature>
<organism evidence="3 4">
    <name type="scientific">Castilleja foliolosa</name>
    <dbReference type="NCBI Taxonomy" id="1961234"/>
    <lineage>
        <taxon>Eukaryota</taxon>
        <taxon>Viridiplantae</taxon>
        <taxon>Streptophyta</taxon>
        <taxon>Embryophyta</taxon>
        <taxon>Tracheophyta</taxon>
        <taxon>Spermatophyta</taxon>
        <taxon>Magnoliopsida</taxon>
        <taxon>eudicotyledons</taxon>
        <taxon>Gunneridae</taxon>
        <taxon>Pentapetalae</taxon>
        <taxon>asterids</taxon>
        <taxon>lamiids</taxon>
        <taxon>Lamiales</taxon>
        <taxon>Orobanchaceae</taxon>
        <taxon>Pedicularideae</taxon>
        <taxon>Castillejinae</taxon>
        <taxon>Castilleja</taxon>
    </lineage>
</organism>
<reference evidence="4" key="1">
    <citation type="journal article" date="2024" name="IScience">
        <title>Strigolactones Initiate the Formation of Haustorium-like Structures in Castilleja.</title>
        <authorList>
            <person name="Buerger M."/>
            <person name="Peterson D."/>
            <person name="Chory J."/>
        </authorList>
    </citation>
    <scope>NUCLEOTIDE SEQUENCE [LARGE SCALE GENOMIC DNA]</scope>
</reference>
<accession>A0ABD3DGQ9</accession>
<keyword evidence="1" id="KW-0732">Signal</keyword>
<dbReference type="Gene3D" id="3.40.30.10">
    <property type="entry name" value="Glutaredoxin"/>
    <property type="match status" value="1"/>
</dbReference>
<dbReference type="SUPFAM" id="SSF52833">
    <property type="entry name" value="Thioredoxin-like"/>
    <property type="match status" value="1"/>
</dbReference>
<name>A0ABD3DGQ9_9LAMI</name>
<proteinExistence type="predicted"/>
<dbReference type="Proteomes" id="UP001632038">
    <property type="component" value="Unassembled WGS sequence"/>
</dbReference>
<sequence>MEFNIFLGFIVLLCLFSHISGEQSSFVPSKVDGFWYGGKRAEEGRVRIEAFLDPVCPDSRDSWEPLKQAFNNYGSSVVELVVYLLPLPYHDNAFVASRALHIVNELNSSATYTLLEAFFENQEQFYGKATFNMSRANVIDKIMTFSAEVLGSSSLSAIKSGFNDTETDHATRISFKFGCLRGVYATPFFFVNGFPLAGAGSALSYDEWRQVIDPLVVNQGKN</sequence>
<feature type="domain" description="Thioredoxin-like fold" evidence="2">
    <location>
        <begin position="42"/>
        <end position="213"/>
    </location>
</feature>
<dbReference type="AlphaFoldDB" id="A0ABD3DGQ9"/>
<evidence type="ECO:0000313" key="3">
    <source>
        <dbReference type="EMBL" id="KAL3641024.1"/>
    </source>
</evidence>
<evidence type="ECO:0000313" key="4">
    <source>
        <dbReference type="Proteomes" id="UP001632038"/>
    </source>
</evidence>
<dbReference type="Pfam" id="PF13462">
    <property type="entry name" value="Thioredoxin_4"/>
    <property type="match status" value="1"/>
</dbReference>
<protein>
    <recommendedName>
        <fullName evidence="2">Thioredoxin-like fold domain-containing protein</fullName>
    </recommendedName>
</protein>
<evidence type="ECO:0000256" key="1">
    <source>
        <dbReference type="SAM" id="SignalP"/>
    </source>
</evidence>
<gene>
    <name evidence="3" type="ORF">CASFOL_015992</name>
</gene>
<dbReference type="InterPro" id="IPR012336">
    <property type="entry name" value="Thioredoxin-like_fold"/>
</dbReference>
<dbReference type="PANTHER" id="PTHR33875:SF2">
    <property type="entry name" value="ACR183CP"/>
    <property type="match status" value="1"/>
</dbReference>
<feature type="chain" id="PRO_5044782785" description="Thioredoxin-like fold domain-containing protein" evidence="1">
    <location>
        <begin position="22"/>
        <end position="222"/>
    </location>
</feature>
<dbReference type="InterPro" id="IPR036249">
    <property type="entry name" value="Thioredoxin-like_sf"/>
</dbReference>
<dbReference type="PANTHER" id="PTHR33875">
    <property type="entry name" value="OS09G0542200 PROTEIN"/>
    <property type="match status" value="1"/>
</dbReference>
<dbReference type="EMBL" id="JAVIJP010000017">
    <property type="protein sequence ID" value="KAL3641024.1"/>
    <property type="molecule type" value="Genomic_DNA"/>
</dbReference>